<dbReference type="PANTHER" id="PTHR34580:SF1">
    <property type="entry name" value="PROTEIN PAFC"/>
    <property type="match status" value="1"/>
</dbReference>
<dbReference type="Pfam" id="PF13280">
    <property type="entry name" value="WYL"/>
    <property type="match status" value="1"/>
</dbReference>
<dbReference type="Proteomes" id="UP001501102">
    <property type="component" value="Unassembled WGS sequence"/>
</dbReference>
<dbReference type="PROSITE" id="PS52050">
    <property type="entry name" value="WYL"/>
    <property type="match status" value="1"/>
</dbReference>
<evidence type="ECO:0000313" key="3">
    <source>
        <dbReference type="Proteomes" id="UP001501102"/>
    </source>
</evidence>
<keyword evidence="3" id="KW-1185">Reference proteome</keyword>
<organism evidence="2 3">
    <name type="scientific">Streptomyces thioluteus</name>
    <dbReference type="NCBI Taxonomy" id="66431"/>
    <lineage>
        <taxon>Bacteria</taxon>
        <taxon>Bacillati</taxon>
        <taxon>Actinomycetota</taxon>
        <taxon>Actinomycetes</taxon>
        <taxon>Kitasatosporales</taxon>
        <taxon>Streptomycetaceae</taxon>
        <taxon>Streptomyces</taxon>
    </lineage>
</organism>
<comment type="caution">
    <text evidence="2">The sequence shown here is derived from an EMBL/GenBank/DDBJ whole genome shotgun (WGS) entry which is preliminary data.</text>
</comment>
<protein>
    <recommendedName>
        <fullName evidence="1">WYL domain-containing protein</fullName>
    </recommendedName>
</protein>
<gene>
    <name evidence="2" type="ORF">GCM10020221_36070</name>
</gene>
<dbReference type="PANTHER" id="PTHR34580">
    <property type="match status" value="1"/>
</dbReference>
<name>A0ABP6JNL9_STRTU</name>
<proteinExistence type="predicted"/>
<reference evidence="3" key="1">
    <citation type="journal article" date="2019" name="Int. J. Syst. Evol. Microbiol.">
        <title>The Global Catalogue of Microorganisms (GCM) 10K type strain sequencing project: providing services to taxonomists for standard genome sequencing and annotation.</title>
        <authorList>
            <consortium name="The Broad Institute Genomics Platform"/>
            <consortium name="The Broad Institute Genome Sequencing Center for Infectious Disease"/>
            <person name="Wu L."/>
            <person name="Ma J."/>
        </authorList>
    </citation>
    <scope>NUCLEOTIDE SEQUENCE [LARGE SCALE GENOMIC DNA]</scope>
    <source>
        <strain evidence="3">JCM 4087</strain>
    </source>
</reference>
<sequence length="258" mass="28010">MFVLVAQSAHSALGLDRARASALRKMMAALPAPHRPAAELASRRVLIDPDRWLAGPRGAAGLEALHSAAVADRRVRIAYRHSGSTRLDSYLVDPYGLASKAGVWYLVADERGAPRLFHADRLADFTVTDEPVRRRDGVELADVWEELRRGMEDRSTGVRVLVRVRQYRLDMLQRITGPSFLGLSQDDGASGDGEGPAPDAWRTAELVYPVTGAVCQLLQFGADVEVVSPPGAVREMSLAVARLAALYPPPEPVESPSL</sequence>
<evidence type="ECO:0000313" key="2">
    <source>
        <dbReference type="EMBL" id="GAA2937108.1"/>
    </source>
</evidence>
<evidence type="ECO:0000259" key="1">
    <source>
        <dbReference type="Pfam" id="PF13280"/>
    </source>
</evidence>
<dbReference type="InterPro" id="IPR026881">
    <property type="entry name" value="WYL_dom"/>
</dbReference>
<feature type="domain" description="WYL" evidence="1">
    <location>
        <begin position="62"/>
        <end position="127"/>
    </location>
</feature>
<dbReference type="EMBL" id="BAAAXZ010000136">
    <property type="protein sequence ID" value="GAA2937108.1"/>
    <property type="molecule type" value="Genomic_DNA"/>
</dbReference>
<dbReference type="InterPro" id="IPR051534">
    <property type="entry name" value="CBASS_pafABC_assoc_protein"/>
</dbReference>
<accession>A0ABP6JNL9</accession>